<sequence length="92" mass="10398">MCCLGSVTRKKFFYHFIVGEMEICCYHAVKSLCRQRRCPPLENFSFFVDFLLFTFLQVTGAVAELVATSCGILSTYSTFAKIFSCAIVVLTK</sequence>
<keyword evidence="1" id="KW-1133">Transmembrane helix</keyword>
<protein>
    <submittedName>
        <fullName evidence="2">Uncharacterized protein</fullName>
    </submittedName>
</protein>
<dbReference type="EMBL" id="GFPF01002216">
    <property type="protein sequence ID" value="MAA13362.1"/>
    <property type="molecule type" value="Transcribed_RNA"/>
</dbReference>
<evidence type="ECO:0000256" key="1">
    <source>
        <dbReference type="SAM" id="Phobius"/>
    </source>
</evidence>
<keyword evidence="1" id="KW-0812">Transmembrane</keyword>
<proteinExistence type="predicted"/>
<feature type="transmembrane region" description="Helical" evidence="1">
    <location>
        <begin position="41"/>
        <end position="59"/>
    </location>
</feature>
<dbReference type="AlphaFoldDB" id="A0A224YHR1"/>
<reference evidence="2" key="1">
    <citation type="journal article" date="2017" name="Parasit. Vectors">
        <title>Sialotranscriptomics of Rhipicephalus zambeziensis reveals intricate expression profiles of secretory proteins and suggests tight temporal transcriptional regulation during blood-feeding.</title>
        <authorList>
            <person name="de Castro M.H."/>
            <person name="de Klerk D."/>
            <person name="Pienaar R."/>
            <person name="Rees D.J.G."/>
            <person name="Mans B.J."/>
        </authorList>
    </citation>
    <scope>NUCLEOTIDE SEQUENCE</scope>
    <source>
        <tissue evidence="2">Salivary glands</tissue>
    </source>
</reference>
<keyword evidence="1" id="KW-0472">Membrane</keyword>
<name>A0A224YHR1_9ACAR</name>
<organism evidence="2">
    <name type="scientific">Rhipicephalus zambeziensis</name>
    <dbReference type="NCBI Taxonomy" id="60191"/>
    <lineage>
        <taxon>Eukaryota</taxon>
        <taxon>Metazoa</taxon>
        <taxon>Ecdysozoa</taxon>
        <taxon>Arthropoda</taxon>
        <taxon>Chelicerata</taxon>
        <taxon>Arachnida</taxon>
        <taxon>Acari</taxon>
        <taxon>Parasitiformes</taxon>
        <taxon>Ixodida</taxon>
        <taxon>Ixodoidea</taxon>
        <taxon>Ixodidae</taxon>
        <taxon>Rhipicephalinae</taxon>
        <taxon>Rhipicephalus</taxon>
        <taxon>Rhipicephalus</taxon>
    </lineage>
</organism>
<evidence type="ECO:0000313" key="2">
    <source>
        <dbReference type="EMBL" id="MAA13362.1"/>
    </source>
</evidence>
<accession>A0A224YHR1</accession>
<feature type="transmembrane region" description="Helical" evidence="1">
    <location>
        <begin position="65"/>
        <end position="90"/>
    </location>
</feature>